<dbReference type="InterPro" id="IPR011009">
    <property type="entry name" value="Kinase-like_dom_sf"/>
</dbReference>
<keyword evidence="2" id="KW-1185">Reference proteome</keyword>
<dbReference type="EMBL" id="JARKIF010000005">
    <property type="protein sequence ID" value="KAJ7639221.1"/>
    <property type="molecule type" value="Genomic_DNA"/>
</dbReference>
<dbReference type="Gene3D" id="1.10.510.10">
    <property type="entry name" value="Transferase(Phosphotransferase) domain 1"/>
    <property type="match status" value="1"/>
</dbReference>
<dbReference type="AlphaFoldDB" id="A0AAD7C558"/>
<evidence type="ECO:0000313" key="2">
    <source>
        <dbReference type="Proteomes" id="UP001221142"/>
    </source>
</evidence>
<accession>A0AAD7C558</accession>
<protein>
    <recommendedName>
        <fullName evidence="3">Protein kinase domain-containing protein</fullName>
    </recommendedName>
</protein>
<evidence type="ECO:0000313" key="1">
    <source>
        <dbReference type="EMBL" id="KAJ7639221.1"/>
    </source>
</evidence>
<dbReference type="SUPFAM" id="SSF56112">
    <property type="entry name" value="Protein kinase-like (PK-like)"/>
    <property type="match status" value="1"/>
</dbReference>
<proteinExistence type="predicted"/>
<evidence type="ECO:0008006" key="3">
    <source>
        <dbReference type="Google" id="ProtNLM"/>
    </source>
</evidence>
<organism evidence="1 2">
    <name type="scientific">Roridomyces roridus</name>
    <dbReference type="NCBI Taxonomy" id="1738132"/>
    <lineage>
        <taxon>Eukaryota</taxon>
        <taxon>Fungi</taxon>
        <taxon>Dikarya</taxon>
        <taxon>Basidiomycota</taxon>
        <taxon>Agaricomycotina</taxon>
        <taxon>Agaricomycetes</taxon>
        <taxon>Agaricomycetidae</taxon>
        <taxon>Agaricales</taxon>
        <taxon>Marasmiineae</taxon>
        <taxon>Mycenaceae</taxon>
        <taxon>Roridomyces</taxon>
    </lineage>
</organism>
<name>A0AAD7C558_9AGAR</name>
<dbReference type="Proteomes" id="UP001221142">
    <property type="component" value="Unassembled WGS sequence"/>
</dbReference>
<sequence length="310" mass="35074">MALPLEELIRPSNWPELDDPKAIWNTYQAELEGRGYHLMGSEAYRTLGKDDGLPPPAAVDPFHPKDGENFIHHWRLNPGNLHSRRIVSAWQPNVIVCFAIDRYQRQVVFKAVPSDDSDIELKVLRLLSSDPLRADERNRAIPVLEFVETRHDFFLHENRIAHGDIHYWNILINHADHRDLGAPKENDFRLGFNVEYAYIDFESSHILEPGTSCGHPISHPPEGAASPEQEAALDDENATIDVFAADIYNLGKTLEGELREAFRVYGGNHMPDPLEYNKILSDMTSQKPSERPSAVEVVGFLRNLSGCILG</sequence>
<reference evidence="1" key="1">
    <citation type="submission" date="2023-03" db="EMBL/GenBank/DDBJ databases">
        <title>Massive genome expansion in bonnet fungi (Mycena s.s.) driven by repeated elements and novel gene families across ecological guilds.</title>
        <authorList>
            <consortium name="Lawrence Berkeley National Laboratory"/>
            <person name="Harder C.B."/>
            <person name="Miyauchi S."/>
            <person name="Viragh M."/>
            <person name="Kuo A."/>
            <person name="Thoen E."/>
            <person name="Andreopoulos B."/>
            <person name="Lu D."/>
            <person name="Skrede I."/>
            <person name="Drula E."/>
            <person name="Henrissat B."/>
            <person name="Morin E."/>
            <person name="Kohler A."/>
            <person name="Barry K."/>
            <person name="LaButti K."/>
            <person name="Morin E."/>
            <person name="Salamov A."/>
            <person name="Lipzen A."/>
            <person name="Mereny Z."/>
            <person name="Hegedus B."/>
            <person name="Baldrian P."/>
            <person name="Stursova M."/>
            <person name="Weitz H."/>
            <person name="Taylor A."/>
            <person name="Grigoriev I.V."/>
            <person name="Nagy L.G."/>
            <person name="Martin F."/>
            <person name="Kauserud H."/>
        </authorList>
    </citation>
    <scope>NUCLEOTIDE SEQUENCE</scope>
    <source>
        <strain evidence="1">9284</strain>
    </source>
</reference>
<comment type="caution">
    <text evidence="1">The sequence shown here is derived from an EMBL/GenBank/DDBJ whole genome shotgun (WGS) entry which is preliminary data.</text>
</comment>
<gene>
    <name evidence="1" type="ORF">FB45DRAFT_1055379</name>
</gene>